<organism evidence="2 3">
    <name type="scientific">Eruca vesicaria subsp. sativa</name>
    <name type="common">Garden rocket</name>
    <name type="synonym">Eruca sativa</name>
    <dbReference type="NCBI Taxonomy" id="29727"/>
    <lineage>
        <taxon>Eukaryota</taxon>
        <taxon>Viridiplantae</taxon>
        <taxon>Streptophyta</taxon>
        <taxon>Embryophyta</taxon>
        <taxon>Tracheophyta</taxon>
        <taxon>Spermatophyta</taxon>
        <taxon>Magnoliopsida</taxon>
        <taxon>eudicotyledons</taxon>
        <taxon>Gunneridae</taxon>
        <taxon>Pentapetalae</taxon>
        <taxon>rosids</taxon>
        <taxon>malvids</taxon>
        <taxon>Brassicales</taxon>
        <taxon>Brassicaceae</taxon>
        <taxon>Brassiceae</taxon>
        <taxon>Eruca</taxon>
    </lineage>
</organism>
<keyword evidence="3" id="KW-1185">Reference proteome</keyword>
<reference evidence="2 3" key="1">
    <citation type="submission" date="2022-03" db="EMBL/GenBank/DDBJ databases">
        <authorList>
            <person name="Macdonald S."/>
            <person name="Ahmed S."/>
            <person name="Newling K."/>
        </authorList>
    </citation>
    <scope>NUCLEOTIDE SEQUENCE [LARGE SCALE GENOMIC DNA]</scope>
</reference>
<proteinExistence type="predicted"/>
<dbReference type="GO" id="GO:0016787">
    <property type="term" value="F:hydrolase activity"/>
    <property type="evidence" value="ECO:0007669"/>
    <property type="project" value="UniProtKB-KW"/>
</dbReference>
<comment type="caution">
    <text evidence="2">The sequence shown here is derived from an EMBL/GenBank/DDBJ whole genome shotgun (WGS) entry which is preliminary data.</text>
</comment>
<accession>A0ABC8LYN4</accession>
<dbReference type="EMBL" id="CAKOAT010802931">
    <property type="protein sequence ID" value="CAH8388528.1"/>
    <property type="molecule type" value="Genomic_DNA"/>
</dbReference>
<sequence>MIHGVNFASAGAGIILSSGSELYQRASFAMQVEQFVDMFQQMKLSTGEEASERLVSKSVFHISIGVNDYIHFYIKNISNVLQSLYSR</sequence>
<dbReference type="PANTHER" id="PTHR45648">
    <property type="entry name" value="GDSL LIPASE/ACYLHYDROLASE FAMILY PROTEIN (AFU_ORTHOLOGUE AFUA_4G14700)"/>
    <property type="match status" value="1"/>
</dbReference>
<dbReference type="PANTHER" id="PTHR45648:SF13">
    <property type="entry name" value="OS02G0290900 PROTEIN"/>
    <property type="match status" value="1"/>
</dbReference>
<dbReference type="Gene3D" id="3.40.50.1110">
    <property type="entry name" value="SGNH hydrolase"/>
    <property type="match status" value="1"/>
</dbReference>
<keyword evidence="1" id="KW-0378">Hydrolase</keyword>
<evidence type="ECO:0000313" key="3">
    <source>
        <dbReference type="Proteomes" id="UP001642260"/>
    </source>
</evidence>
<name>A0ABC8LYN4_ERUVS</name>
<dbReference type="AlphaFoldDB" id="A0ABC8LYN4"/>
<evidence type="ECO:0008006" key="4">
    <source>
        <dbReference type="Google" id="ProtNLM"/>
    </source>
</evidence>
<gene>
    <name evidence="2" type="ORF">ERUC_LOCUS41011</name>
</gene>
<evidence type="ECO:0000313" key="2">
    <source>
        <dbReference type="EMBL" id="CAH8388528.1"/>
    </source>
</evidence>
<evidence type="ECO:0000256" key="1">
    <source>
        <dbReference type="ARBA" id="ARBA00022801"/>
    </source>
</evidence>
<dbReference type="InterPro" id="IPR036514">
    <property type="entry name" value="SGNH_hydro_sf"/>
</dbReference>
<dbReference type="Proteomes" id="UP001642260">
    <property type="component" value="Unassembled WGS sequence"/>
</dbReference>
<dbReference type="InterPro" id="IPR051058">
    <property type="entry name" value="GDSL_Est/Lipase"/>
</dbReference>
<protein>
    <recommendedName>
        <fullName evidence="4">GDSL esterase/lipase</fullName>
    </recommendedName>
</protein>